<dbReference type="RefSeq" id="WP_054540523.1">
    <property type="nucleotide sequence ID" value="NZ_JACIEQ010000011.1"/>
</dbReference>
<proteinExistence type="inferred from homology"/>
<comment type="similarity">
    <text evidence="1 10">Belongs to the beta-class carbonic anhydrase family.</text>
</comment>
<name>A0A840CPF8_9RHOB</name>
<dbReference type="GO" id="GO:0015976">
    <property type="term" value="P:carbon utilization"/>
    <property type="evidence" value="ECO:0007669"/>
    <property type="project" value="InterPro"/>
</dbReference>
<feature type="binding site" evidence="9">
    <location>
        <position position="101"/>
    </location>
    <ligand>
        <name>Zn(2+)</name>
        <dbReference type="ChEBI" id="CHEBI:29105"/>
    </ligand>
</feature>
<dbReference type="InterPro" id="IPR045066">
    <property type="entry name" value="Beta_CA_cladeB"/>
</dbReference>
<keyword evidence="12" id="KW-1185">Reference proteome</keyword>
<feature type="binding site" evidence="9">
    <location>
        <position position="40"/>
    </location>
    <ligand>
        <name>Zn(2+)</name>
        <dbReference type="ChEBI" id="CHEBI:29105"/>
    </ligand>
</feature>
<sequence>MPKELIAGYARFRDGYFKDNRARLEALAAGQSPRICLVSCCDSRVDPSTVFDAHPGELFVVRNVANLVPPCEDDGTFHGTSAALEFAVTGLNVQHIVVLGHAQCGGIRALVDKDPDSANGSFIDHWMSIAEPVRETLDADPDAKGEARYAACEKHSVAHSLHNLMSYPWIKSRVEDGALTLHGWHYDLAGGALSILDADSKEFLPA</sequence>
<protein>
    <recommendedName>
        <fullName evidence="3 10">Carbonic anhydrase</fullName>
        <ecNumber evidence="2 10">4.2.1.1</ecNumber>
    </recommendedName>
    <alternativeName>
        <fullName evidence="7 10">Carbonate dehydratase</fullName>
    </alternativeName>
</protein>
<evidence type="ECO:0000256" key="9">
    <source>
        <dbReference type="PIRSR" id="PIRSR601765-1"/>
    </source>
</evidence>
<evidence type="ECO:0000256" key="6">
    <source>
        <dbReference type="ARBA" id="ARBA00023239"/>
    </source>
</evidence>
<evidence type="ECO:0000313" key="12">
    <source>
        <dbReference type="Proteomes" id="UP000585681"/>
    </source>
</evidence>
<dbReference type="PANTHER" id="PTHR11002:SF76">
    <property type="entry name" value="CARBONIC ANHYDRASE"/>
    <property type="match status" value="1"/>
</dbReference>
<accession>A0A840CPF8</accession>
<dbReference type="PROSITE" id="PS00705">
    <property type="entry name" value="PROK_CO2_ANHYDRASE_2"/>
    <property type="match status" value="1"/>
</dbReference>
<dbReference type="GO" id="GO:0008270">
    <property type="term" value="F:zinc ion binding"/>
    <property type="evidence" value="ECO:0007669"/>
    <property type="project" value="UniProtKB-UniRule"/>
</dbReference>
<dbReference type="PANTHER" id="PTHR11002">
    <property type="entry name" value="CARBONIC ANHYDRASE"/>
    <property type="match status" value="1"/>
</dbReference>
<organism evidence="11 12">
    <name type="scientific">Actibacterium naphthalenivorans</name>
    <dbReference type="NCBI Taxonomy" id="1614693"/>
    <lineage>
        <taxon>Bacteria</taxon>
        <taxon>Pseudomonadati</taxon>
        <taxon>Pseudomonadota</taxon>
        <taxon>Alphaproteobacteria</taxon>
        <taxon>Rhodobacterales</taxon>
        <taxon>Roseobacteraceae</taxon>
        <taxon>Actibacterium</taxon>
    </lineage>
</organism>
<dbReference type="Gene3D" id="3.40.1050.10">
    <property type="entry name" value="Carbonic anhydrase"/>
    <property type="match status" value="1"/>
</dbReference>
<dbReference type="Pfam" id="PF00484">
    <property type="entry name" value="Pro_CA"/>
    <property type="match status" value="1"/>
</dbReference>
<dbReference type="SMART" id="SM00947">
    <property type="entry name" value="Pro_CA"/>
    <property type="match status" value="1"/>
</dbReference>
<dbReference type="InterPro" id="IPR015892">
    <property type="entry name" value="Carbonic_anhydrase_CS"/>
</dbReference>
<dbReference type="InterPro" id="IPR001765">
    <property type="entry name" value="Carbonic_anhydrase"/>
</dbReference>
<dbReference type="Proteomes" id="UP000585681">
    <property type="component" value="Unassembled WGS sequence"/>
</dbReference>
<keyword evidence="6 10" id="KW-0456">Lyase</keyword>
<feature type="binding site" evidence="9">
    <location>
        <position position="42"/>
    </location>
    <ligand>
        <name>Zn(2+)</name>
        <dbReference type="ChEBI" id="CHEBI:29105"/>
    </ligand>
</feature>
<evidence type="ECO:0000256" key="4">
    <source>
        <dbReference type="ARBA" id="ARBA00022723"/>
    </source>
</evidence>
<evidence type="ECO:0000256" key="7">
    <source>
        <dbReference type="ARBA" id="ARBA00031969"/>
    </source>
</evidence>
<dbReference type="GO" id="GO:0004089">
    <property type="term" value="F:carbonate dehydratase activity"/>
    <property type="evidence" value="ECO:0007669"/>
    <property type="project" value="UniProtKB-UniRule"/>
</dbReference>
<dbReference type="EMBL" id="JACIEQ010000011">
    <property type="protein sequence ID" value="MBB4023837.1"/>
    <property type="molecule type" value="Genomic_DNA"/>
</dbReference>
<dbReference type="AlphaFoldDB" id="A0A840CPF8"/>
<dbReference type="EC" id="4.2.1.1" evidence="2 10"/>
<dbReference type="CDD" id="cd00884">
    <property type="entry name" value="beta_CA_cladeB"/>
    <property type="match status" value="1"/>
</dbReference>
<dbReference type="FunFam" id="3.40.1050.10:FF:000003">
    <property type="entry name" value="Carbonic anhydrase"/>
    <property type="match status" value="1"/>
</dbReference>
<evidence type="ECO:0000256" key="2">
    <source>
        <dbReference type="ARBA" id="ARBA00012925"/>
    </source>
</evidence>
<comment type="catalytic activity">
    <reaction evidence="8 10">
        <text>hydrogencarbonate + H(+) = CO2 + H2O</text>
        <dbReference type="Rhea" id="RHEA:10748"/>
        <dbReference type="ChEBI" id="CHEBI:15377"/>
        <dbReference type="ChEBI" id="CHEBI:15378"/>
        <dbReference type="ChEBI" id="CHEBI:16526"/>
        <dbReference type="ChEBI" id="CHEBI:17544"/>
        <dbReference type="EC" id="4.2.1.1"/>
    </reaction>
</comment>
<dbReference type="InterPro" id="IPR036874">
    <property type="entry name" value="Carbonic_anhydrase_sf"/>
</dbReference>
<comment type="caution">
    <text evidence="11">The sequence shown here is derived from an EMBL/GenBank/DDBJ whole genome shotgun (WGS) entry which is preliminary data.</text>
</comment>
<keyword evidence="5 9" id="KW-0862">Zinc</keyword>
<evidence type="ECO:0000313" key="11">
    <source>
        <dbReference type="EMBL" id="MBB4023837.1"/>
    </source>
</evidence>
<feature type="binding site" evidence="9">
    <location>
        <position position="104"/>
    </location>
    <ligand>
        <name>Zn(2+)</name>
        <dbReference type="ChEBI" id="CHEBI:29105"/>
    </ligand>
</feature>
<reference evidence="11" key="1">
    <citation type="submission" date="2020-08" db="EMBL/GenBank/DDBJ databases">
        <title>Genomic Encyclopedia of Type Strains, Phase IV (KMG-IV): sequencing the most valuable type-strain genomes for metagenomic binning, comparative biology and taxonomic classification.</title>
        <authorList>
            <person name="Goeker M."/>
        </authorList>
    </citation>
    <scope>NUCLEOTIDE SEQUENCE [LARGE SCALE GENOMIC DNA]</scope>
    <source>
        <strain evidence="11">DSM 105040</strain>
    </source>
</reference>
<dbReference type="SUPFAM" id="SSF53056">
    <property type="entry name" value="beta-carbonic anhydrase, cab"/>
    <property type="match status" value="1"/>
</dbReference>
<evidence type="ECO:0000256" key="1">
    <source>
        <dbReference type="ARBA" id="ARBA00006217"/>
    </source>
</evidence>
<evidence type="ECO:0000256" key="5">
    <source>
        <dbReference type="ARBA" id="ARBA00022833"/>
    </source>
</evidence>
<evidence type="ECO:0000256" key="8">
    <source>
        <dbReference type="ARBA" id="ARBA00048348"/>
    </source>
</evidence>
<evidence type="ECO:0000256" key="3">
    <source>
        <dbReference type="ARBA" id="ARBA00014628"/>
    </source>
</evidence>
<comment type="cofactor">
    <cofactor evidence="9">
        <name>Zn(2+)</name>
        <dbReference type="ChEBI" id="CHEBI:29105"/>
    </cofactor>
    <text evidence="9">Binds 1 zinc ion per subunit.</text>
</comment>
<keyword evidence="4 9" id="KW-0479">Metal-binding</keyword>
<evidence type="ECO:0000256" key="10">
    <source>
        <dbReference type="RuleBase" id="RU003956"/>
    </source>
</evidence>
<comment type="function">
    <text evidence="10">Reversible hydration of carbon dioxide.</text>
</comment>
<gene>
    <name evidence="11" type="ORF">GGR17_003673</name>
</gene>